<evidence type="ECO:0000256" key="5">
    <source>
        <dbReference type="ARBA" id="ARBA00022605"/>
    </source>
</evidence>
<evidence type="ECO:0000256" key="12">
    <source>
        <dbReference type="ARBA" id="ARBA00049954"/>
    </source>
</evidence>
<keyword evidence="8 13" id="KW-0547">Nucleotide-binding</keyword>
<dbReference type="EMBL" id="WVIC01000001">
    <property type="protein sequence ID" value="NCJ04995.1"/>
    <property type="molecule type" value="Genomic_DNA"/>
</dbReference>
<evidence type="ECO:0000313" key="17">
    <source>
        <dbReference type="Proteomes" id="UP000607397"/>
    </source>
</evidence>
<dbReference type="InterPro" id="IPR013750">
    <property type="entry name" value="GHMP_kinase_C_dom"/>
</dbReference>
<evidence type="ECO:0000259" key="14">
    <source>
        <dbReference type="Pfam" id="PF00288"/>
    </source>
</evidence>
<dbReference type="NCBIfam" id="TIGR00191">
    <property type="entry name" value="thrB"/>
    <property type="match status" value="1"/>
</dbReference>
<sequence length="310" mass="32294">MSAPTLVTVKVPATTANLGPGFDCLGAALNCHNLFQFQRLDPSEAHFTIQVTGAEAERVSTNASNLAYRAFVHYFQHLGQSSPRVALQIHLGVPLARGLGSSATAIVGGLLGANALAGSPLNQAQILDLAIALEGHPDNVAPALLGGCYLAAQGAEQGWTLCPIHWPESIVPVVAIPDFELSTHSARAVLPSQCDYEAAIFNAAHLGVLIKALESGNANWLAMALDDRLHQPYRQTLIPSYAAVRQAALEAGAYGMVISGAGPSLLALCGIEQAAQVATQMGITWKQAGVQAQVQALALDLKGAEVTLEA</sequence>
<dbReference type="Gene3D" id="3.30.70.890">
    <property type="entry name" value="GHMP kinase, C-terminal domain"/>
    <property type="match status" value="1"/>
</dbReference>
<dbReference type="PIRSF" id="PIRSF000676">
    <property type="entry name" value="Homoser_kin"/>
    <property type="match status" value="1"/>
</dbReference>
<keyword evidence="7 13" id="KW-0791">Threonine biosynthesis</keyword>
<evidence type="ECO:0000256" key="7">
    <source>
        <dbReference type="ARBA" id="ARBA00022697"/>
    </source>
</evidence>
<keyword evidence="5 13" id="KW-0028">Amino-acid biosynthesis</keyword>
<evidence type="ECO:0000256" key="4">
    <source>
        <dbReference type="ARBA" id="ARBA00017858"/>
    </source>
</evidence>
<organism evidence="16 17">
    <name type="scientific">Petrachloros mirabilis ULC683</name>
    <dbReference type="NCBI Taxonomy" id="2781853"/>
    <lineage>
        <taxon>Bacteria</taxon>
        <taxon>Bacillati</taxon>
        <taxon>Cyanobacteriota</taxon>
        <taxon>Cyanophyceae</taxon>
        <taxon>Synechococcales</taxon>
        <taxon>Petrachlorosaceae</taxon>
        <taxon>Petrachloros</taxon>
        <taxon>Petrachloros mirabilis</taxon>
    </lineage>
</organism>
<dbReference type="AlphaFoldDB" id="A0A8K2ABQ9"/>
<dbReference type="InterPro" id="IPR036554">
    <property type="entry name" value="GHMP_kinase_C_sf"/>
</dbReference>
<comment type="subcellular location">
    <subcellularLocation>
        <location evidence="13">Cytoplasm</location>
    </subcellularLocation>
</comment>
<evidence type="ECO:0000313" key="16">
    <source>
        <dbReference type="EMBL" id="NCJ04995.1"/>
    </source>
</evidence>
<evidence type="ECO:0000256" key="9">
    <source>
        <dbReference type="ARBA" id="ARBA00022777"/>
    </source>
</evidence>
<dbReference type="InterPro" id="IPR006204">
    <property type="entry name" value="GHMP_kinase_N_dom"/>
</dbReference>
<comment type="similarity">
    <text evidence="2 13">Belongs to the GHMP kinase family. Homoserine kinase subfamily.</text>
</comment>
<feature type="domain" description="GHMP kinase N-terminal" evidence="14">
    <location>
        <begin position="65"/>
        <end position="147"/>
    </location>
</feature>
<accession>A0A8K2ABQ9</accession>
<evidence type="ECO:0000256" key="8">
    <source>
        <dbReference type="ARBA" id="ARBA00022741"/>
    </source>
</evidence>
<dbReference type="GO" id="GO:0005737">
    <property type="term" value="C:cytoplasm"/>
    <property type="evidence" value="ECO:0007669"/>
    <property type="project" value="UniProtKB-SubCell"/>
</dbReference>
<evidence type="ECO:0000256" key="1">
    <source>
        <dbReference type="ARBA" id="ARBA00005015"/>
    </source>
</evidence>
<dbReference type="InterPro" id="IPR006203">
    <property type="entry name" value="GHMP_knse_ATP-bd_CS"/>
</dbReference>
<feature type="binding site" evidence="13">
    <location>
        <begin position="94"/>
        <end position="104"/>
    </location>
    <ligand>
        <name>ATP</name>
        <dbReference type="ChEBI" id="CHEBI:30616"/>
    </ligand>
</feature>
<dbReference type="InterPro" id="IPR014721">
    <property type="entry name" value="Ribsml_uS5_D2-typ_fold_subgr"/>
</dbReference>
<dbReference type="RefSeq" id="WP_161823468.1">
    <property type="nucleotide sequence ID" value="NZ_WVIC01000001.1"/>
</dbReference>
<dbReference type="NCBIfam" id="NF002288">
    <property type="entry name" value="PRK01212.1-4"/>
    <property type="match status" value="1"/>
</dbReference>
<dbReference type="InterPro" id="IPR000870">
    <property type="entry name" value="Homoserine_kinase"/>
</dbReference>
<feature type="domain" description="GHMP kinase C-terminal" evidence="15">
    <location>
        <begin position="209"/>
        <end position="286"/>
    </location>
</feature>
<keyword evidence="6 13" id="KW-0808">Transferase</keyword>
<dbReference type="PRINTS" id="PR00958">
    <property type="entry name" value="HOMSERKINASE"/>
</dbReference>
<evidence type="ECO:0000256" key="10">
    <source>
        <dbReference type="ARBA" id="ARBA00022840"/>
    </source>
</evidence>
<comment type="function">
    <text evidence="12 13">Catalyzes the ATP-dependent phosphorylation of L-homoserine to L-homoserine phosphate.</text>
</comment>
<evidence type="ECO:0000256" key="3">
    <source>
        <dbReference type="ARBA" id="ARBA00012078"/>
    </source>
</evidence>
<keyword evidence="13" id="KW-0963">Cytoplasm</keyword>
<gene>
    <name evidence="13" type="primary">thrB</name>
    <name evidence="16" type="ORF">GS597_00350</name>
</gene>
<comment type="pathway">
    <text evidence="1 13">Amino-acid biosynthesis; L-threonine biosynthesis; L-threonine from L-aspartate: step 4/5.</text>
</comment>
<protein>
    <recommendedName>
        <fullName evidence="4 13">Homoserine kinase</fullName>
        <shortName evidence="13">HK</shortName>
        <shortName evidence="13">HSK</shortName>
        <ecNumber evidence="3 13">2.7.1.39</ecNumber>
    </recommendedName>
</protein>
<dbReference type="Proteomes" id="UP000607397">
    <property type="component" value="Unassembled WGS sequence"/>
</dbReference>
<dbReference type="GO" id="GO:0005524">
    <property type="term" value="F:ATP binding"/>
    <property type="evidence" value="ECO:0007669"/>
    <property type="project" value="UniProtKB-UniRule"/>
</dbReference>
<comment type="catalytic activity">
    <reaction evidence="11 13">
        <text>L-homoserine + ATP = O-phospho-L-homoserine + ADP + H(+)</text>
        <dbReference type="Rhea" id="RHEA:13985"/>
        <dbReference type="ChEBI" id="CHEBI:15378"/>
        <dbReference type="ChEBI" id="CHEBI:30616"/>
        <dbReference type="ChEBI" id="CHEBI:57476"/>
        <dbReference type="ChEBI" id="CHEBI:57590"/>
        <dbReference type="ChEBI" id="CHEBI:456216"/>
        <dbReference type="EC" id="2.7.1.39"/>
    </reaction>
</comment>
<dbReference type="Pfam" id="PF08544">
    <property type="entry name" value="GHMP_kinases_C"/>
    <property type="match status" value="1"/>
</dbReference>
<evidence type="ECO:0000256" key="2">
    <source>
        <dbReference type="ARBA" id="ARBA00007370"/>
    </source>
</evidence>
<name>A0A8K2ABQ9_9CYAN</name>
<dbReference type="GO" id="GO:0004413">
    <property type="term" value="F:homoserine kinase activity"/>
    <property type="evidence" value="ECO:0007669"/>
    <property type="project" value="UniProtKB-UniRule"/>
</dbReference>
<dbReference type="Gene3D" id="3.30.230.10">
    <property type="match status" value="1"/>
</dbReference>
<evidence type="ECO:0000256" key="6">
    <source>
        <dbReference type="ARBA" id="ARBA00022679"/>
    </source>
</evidence>
<evidence type="ECO:0000256" key="13">
    <source>
        <dbReference type="HAMAP-Rule" id="MF_00384"/>
    </source>
</evidence>
<dbReference type="SUPFAM" id="SSF54211">
    <property type="entry name" value="Ribosomal protein S5 domain 2-like"/>
    <property type="match status" value="1"/>
</dbReference>
<comment type="caution">
    <text evidence="16">The sequence shown here is derived from an EMBL/GenBank/DDBJ whole genome shotgun (WGS) entry which is preliminary data.</text>
</comment>
<proteinExistence type="inferred from homology"/>
<dbReference type="HAMAP" id="MF_00384">
    <property type="entry name" value="Homoser_kinase"/>
    <property type="match status" value="1"/>
</dbReference>
<keyword evidence="9 13" id="KW-0418">Kinase</keyword>
<dbReference type="GO" id="GO:0009088">
    <property type="term" value="P:threonine biosynthetic process"/>
    <property type="evidence" value="ECO:0007669"/>
    <property type="project" value="UniProtKB-UniRule"/>
</dbReference>
<dbReference type="SUPFAM" id="SSF55060">
    <property type="entry name" value="GHMP Kinase, C-terminal domain"/>
    <property type="match status" value="1"/>
</dbReference>
<reference evidence="16" key="1">
    <citation type="submission" date="2019-12" db="EMBL/GenBank/DDBJ databases">
        <title>High-Quality draft genome sequences of three cyanobacteria isolated from the limestone walls of the Old Cathedral of Coimbra.</title>
        <authorList>
            <person name="Tiago I."/>
            <person name="Soares F."/>
            <person name="Portugal A."/>
        </authorList>
    </citation>
    <scope>NUCLEOTIDE SEQUENCE [LARGE SCALE GENOMIC DNA]</scope>
    <source>
        <strain evidence="16">C</strain>
    </source>
</reference>
<keyword evidence="17" id="KW-1185">Reference proteome</keyword>
<dbReference type="UniPathway" id="UPA00050">
    <property type="reaction ID" value="UER00064"/>
</dbReference>
<dbReference type="InterPro" id="IPR020568">
    <property type="entry name" value="Ribosomal_Su5_D2-typ_SF"/>
</dbReference>
<dbReference type="Pfam" id="PF00288">
    <property type="entry name" value="GHMP_kinases_N"/>
    <property type="match status" value="1"/>
</dbReference>
<keyword evidence="10 13" id="KW-0067">ATP-binding</keyword>
<dbReference type="PROSITE" id="PS00627">
    <property type="entry name" value="GHMP_KINASES_ATP"/>
    <property type="match status" value="1"/>
</dbReference>
<dbReference type="PANTHER" id="PTHR20861">
    <property type="entry name" value="HOMOSERINE/4-DIPHOSPHOCYTIDYL-2-C-METHYL-D-ERYTHRITOL KINASE"/>
    <property type="match status" value="1"/>
</dbReference>
<evidence type="ECO:0000256" key="11">
    <source>
        <dbReference type="ARBA" id="ARBA00049375"/>
    </source>
</evidence>
<dbReference type="EC" id="2.7.1.39" evidence="3 13"/>
<evidence type="ECO:0000259" key="15">
    <source>
        <dbReference type="Pfam" id="PF08544"/>
    </source>
</evidence>
<dbReference type="PANTHER" id="PTHR20861:SF1">
    <property type="entry name" value="HOMOSERINE KINASE"/>
    <property type="match status" value="1"/>
</dbReference>